<dbReference type="Proteomes" id="UP000325113">
    <property type="component" value="Unassembled WGS sequence"/>
</dbReference>
<keyword evidence="6" id="KW-1133">Transmembrane helix</keyword>
<accession>A0A5A8E9I5</accession>
<gene>
    <name evidence="12" type="ORF">FNF27_06004</name>
    <name evidence="11" type="ORF">FNF28_06308</name>
    <name evidence="9" type="ORF">FNF29_06456</name>
    <name evidence="10" type="ORF">FNF31_07211</name>
</gene>
<dbReference type="SUPFAM" id="SSF144091">
    <property type="entry name" value="Rhomboid-like"/>
    <property type="match status" value="1"/>
</dbReference>
<evidence type="ECO:0000313" key="10">
    <source>
        <dbReference type="EMBL" id="KAA0149473.1"/>
    </source>
</evidence>
<comment type="similarity">
    <text evidence="2">Belongs to the peptidase S54 family.</text>
</comment>
<evidence type="ECO:0000313" key="11">
    <source>
        <dbReference type="EMBL" id="KAA0158300.1"/>
    </source>
</evidence>
<dbReference type="PANTHER" id="PTHR43066">
    <property type="entry name" value="RHOMBOID-RELATED PROTEIN"/>
    <property type="match status" value="1"/>
</dbReference>
<name>A0A5A8E9I5_CAFRO</name>
<evidence type="ECO:0000313" key="13">
    <source>
        <dbReference type="Proteomes" id="UP000322899"/>
    </source>
</evidence>
<evidence type="ECO:0000313" key="9">
    <source>
        <dbReference type="EMBL" id="KAA0148831.1"/>
    </source>
</evidence>
<evidence type="ECO:0000313" key="15">
    <source>
        <dbReference type="Proteomes" id="UP000324907"/>
    </source>
</evidence>
<evidence type="ECO:0000256" key="1">
    <source>
        <dbReference type="ARBA" id="ARBA00004141"/>
    </source>
</evidence>
<dbReference type="EMBL" id="VLTN01000049">
    <property type="protein sequence ID" value="KAA0148831.1"/>
    <property type="molecule type" value="Genomic_DNA"/>
</dbReference>
<dbReference type="GO" id="GO:0006508">
    <property type="term" value="P:proteolysis"/>
    <property type="evidence" value="ECO:0007669"/>
    <property type="project" value="UniProtKB-KW"/>
</dbReference>
<evidence type="ECO:0000313" key="12">
    <source>
        <dbReference type="EMBL" id="KAA0172531.1"/>
    </source>
</evidence>
<keyword evidence="5" id="KW-0378">Hydrolase</keyword>
<evidence type="ECO:0000313" key="16">
    <source>
        <dbReference type="Proteomes" id="UP000325113"/>
    </source>
</evidence>
<dbReference type="Proteomes" id="UP000323011">
    <property type="component" value="Unassembled WGS sequence"/>
</dbReference>
<evidence type="ECO:0000256" key="4">
    <source>
        <dbReference type="ARBA" id="ARBA00022692"/>
    </source>
</evidence>
<dbReference type="OMA" id="AREDRYW"/>
<keyword evidence="3" id="KW-0645">Protease</keyword>
<dbReference type="OrthoDB" id="10257275at2759"/>
<protein>
    <recommendedName>
        <fullName evidence="8">Peptidase S54 rhomboid domain-containing protein</fullName>
    </recommendedName>
</protein>
<comment type="subcellular location">
    <subcellularLocation>
        <location evidence="1">Membrane</location>
        <topology evidence="1">Multi-pass membrane protein</topology>
    </subcellularLocation>
</comment>
<evidence type="ECO:0000256" key="6">
    <source>
        <dbReference type="ARBA" id="ARBA00022989"/>
    </source>
</evidence>
<evidence type="ECO:0000313" key="14">
    <source>
        <dbReference type="Proteomes" id="UP000323011"/>
    </source>
</evidence>
<evidence type="ECO:0000256" key="7">
    <source>
        <dbReference type="ARBA" id="ARBA00023136"/>
    </source>
</evidence>
<evidence type="ECO:0000259" key="8">
    <source>
        <dbReference type="Pfam" id="PF01694"/>
    </source>
</evidence>
<keyword evidence="4" id="KW-0812">Transmembrane</keyword>
<keyword evidence="14" id="KW-1185">Reference proteome</keyword>
<dbReference type="InterPro" id="IPR035952">
    <property type="entry name" value="Rhomboid-like_sf"/>
</dbReference>
<dbReference type="Pfam" id="PF01694">
    <property type="entry name" value="Rhomboid"/>
    <property type="match status" value="1"/>
</dbReference>
<proteinExistence type="inferred from homology"/>
<dbReference type="EMBL" id="VLTO01000047">
    <property type="protein sequence ID" value="KAA0172531.1"/>
    <property type="molecule type" value="Genomic_DNA"/>
</dbReference>
<evidence type="ECO:0000256" key="2">
    <source>
        <dbReference type="ARBA" id="ARBA00009045"/>
    </source>
</evidence>
<dbReference type="Proteomes" id="UP000322899">
    <property type="component" value="Unassembled WGS sequence"/>
</dbReference>
<keyword evidence="7" id="KW-0472">Membrane</keyword>
<organism evidence="12 13">
    <name type="scientific">Cafeteria roenbergensis</name>
    <name type="common">Marine flagellate</name>
    <dbReference type="NCBI Taxonomy" id="33653"/>
    <lineage>
        <taxon>Eukaryota</taxon>
        <taxon>Sar</taxon>
        <taxon>Stramenopiles</taxon>
        <taxon>Bigyra</taxon>
        <taxon>Opalozoa</taxon>
        <taxon>Bicosoecida</taxon>
        <taxon>Cafeteriaceae</taxon>
        <taxon>Cafeteria</taxon>
    </lineage>
</organism>
<sequence length="341" mass="34945">MFAGLVVSTPTEAMGVSGLYSLVQSGAIPVYMRGLSPGLGAVDASALGSASIAFLGERLRATGKESPWTVSKGRSSKGWSIARLSGSQLAFVQTATAAASPDSKDGAWCCGEELPTVTVFGPAGAAAKTRDAPAAGNQAAAFAASLSARPVDAAIMILCAWLYFRKATGKVGDDHLAVSLELAAGRQEGWRAITSSVAHGGLLHLGFNLMTLFQLGSLEPSLGSARYAGLSVALMLLTAAAACALQLCAAKVLRRPGSVEQRAVGYSAVLFAWIVVEASQRGEYCPLPVPAGLCLPTWRVPLPGLDASVPLNLAPFLLLLVMQVVVPNVSFAGHLAGIVVG</sequence>
<dbReference type="EMBL" id="VLTM01000135">
    <property type="protein sequence ID" value="KAA0149473.1"/>
    <property type="molecule type" value="Genomic_DNA"/>
</dbReference>
<dbReference type="Gene3D" id="1.20.1540.10">
    <property type="entry name" value="Rhomboid-like"/>
    <property type="match status" value="1"/>
</dbReference>
<dbReference type="PANTHER" id="PTHR43066:SF1">
    <property type="entry name" value="RHOMBOID PROTEIN 2"/>
    <property type="match status" value="1"/>
</dbReference>
<dbReference type="AlphaFoldDB" id="A0A5A8E9I5"/>
<dbReference type="EMBL" id="VLTL01000153">
    <property type="protein sequence ID" value="KAA0158300.1"/>
    <property type="molecule type" value="Genomic_DNA"/>
</dbReference>
<comment type="caution">
    <text evidence="12">The sequence shown here is derived from an EMBL/GenBank/DDBJ whole genome shotgun (WGS) entry which is preliminary data.</text>
</comment>
<dbReference type="Proteomes" id="UP000324907">
    <property type="component" value="Unassembled WGS sequence"/>
</dbReference>
<reference evidence="13 14" key="1">
    <citation type="submission" date="2019-07" db="EMBL/GenBank/DDBJ databases">
        <title>Genomes of Cafeteria roenbergensis.</title>
        <authorList>
            <person name="Fischer M.G."/>
            <person name="Hackl T."/>
            <person name="Roman M."/>
        </authorList>
    </citation>
    <scope>NUCLEOTIDE SEQUENCE [LARGE SCALE GENOMIC DNA]</scope>
    <source>
        <strain evidence="9 14">BVI</strain>
        <strain evidence="10 16">Cflag</strain>
        <strain evidence="12 13">E4-10P</strain>
        <strain evidence="11 15">RCC970-E3</strain>
    </source>
</reference>
<dbReference type="GO" id="GO:0004252">
    <property type="term" value="F:serine-type endopeptidase activity"/>
    <property type="evidence" value="ECO:0007669"/>
    <property type="project" value="InterPro"/>
</dbReference>
<feature type="domain" description="Peptidase S54 rhomboid" evidence="8">
    <location>
        <begin position="187"/>
        <end position="341"/>
    </location>
</feature>
<evidence type="ECO:0000256" key="5">
    <source>
        <dbReference type="ARBA" id="ARBA00022801"/>
    </source>
</evidence>
<dbReference type="GO" id="GO:0016020">
    <property type="term" value="C:membrane"/>
    <property type="evidence" value="ECO:0007669"/>
    <property type="project" value="UniProtKB-SubCell"/>
</dbReference>
<dbReference type="InterPro" id="IPR022764">
    <property type="entry name" value="Peptidase_S54_rhomboid_dom"/>
</dbReference>
<evidence type="ECO:0000256" key="3">
    <source>
        <dbReference type="ARBA" id="ARBA00022670"/>
    </source>
</evidence>